<evidence type="ECO:0000259" key="2">
    <source>
        <dbReference type="PROSITE" id="PS51782"/>
    </source>
</evidence>
<dbReference type="Pfam" id="PF04972">
    <property type="entry name" value="BON"/>
    <property type="match status" value="1"/>
</dbReference>
<dbReference type="Proteomes" id="UP000614811">
    <property type="component" value="Unassembled WGS sequence"/>
</dbReference>
<reference evidence="3" key="2">
    <citation type="submission" date="2020-09" db="EMBL/GenBank/DDBJ databases">
        <authorList>
            <person name="Sun Q."/>
            <person name="Kim S."/>
        </authorList>
    </citation>
    <scope>NUCLEOTIDE SEQUENCE</scope>
    <source>
        <strain evidence="3">KCTC 12711</strain>
    </source>
</reference>
<dbReference type="PANTHER" id="PTHR34700">
    <property type="entry name" value="POTASSIUM BINDING PROTEIN KBP"/>
    <property type="match status" value="1"/>
</dbReference>
<dbReference type="PROSITE" id="PS50914">
    <property type="entry name" value="BON"/>
    <property type="match status" value="1"/>
</dbReference>
<dbReference type="EMBL" id="BMXA01000007">
    <property type="protein sequence ID" value="GHA18463.1"/>
    <property type="molecule type" value="Genomic_DNA"/>
</dbReference>
<gene>
    <name evidence="3" type="ORF">GCM10008090_30070</name>
</gene>
<keyword evidence="4" id="KW-1185">Reference proteome</keyword>
<evidence type="ECO:0000313" key="3">
    <source>
        <dbReference type="EMBL" id="GHA18463.1"/>
    </source>
</evidence>
<dbReference type="InterPro" id="IPR018392">
    <property type="entry name" value="LysM"/>
</dbReference>
<sequence>MGLFDFAANIGKKVFGIGDADAAEQIKANIEANNPGVSDLSVSLDDEICTLEGSCASVEAKEKTILMAGNMKGVGSVNGDGLSAPEPAPEEAQPEVEYYVIESGDTLWGIAAKFLGNGAKYPEIFEANKEVIEDPDKIFVGQKIRIPK</sequence>
<organism evidence="3 4">
    <name type="scientific">Arenicella chitinivorans</name>
    <dbReference type="NCBI Taxonomy" id="1329800"/>
    <lineage>
        <taxon>Bacteria</taxon>
        <taxon>Pseudomonadati</taxon>
        <taxon>Pseudomonadota</taxon>
        <taxon>Gammaproteobacteria</taxon>
        <taxon>Arenicellales</taxon>
        <taxon>Arenicellaceae</taxon>
        <taxon>Arenicella</taxon>
    </lineage>
</organism>
<dbReference type="InterPro" id="IPR007055">
    <property type="entry name" value="BON_dom"/>
</dbReference>
<dbReference type="SMART" id="SM00257">
    <property type="entry name" value="LysM"/>
    <property type="match status" value="1"/>
</dbReference>
<protein>
    <submittedName>
        <fullName evidence="3">Peptidoglycan-binding protein LysM</fullName>
    </submittedName>
</protein>
<dbReference type="AlphaFoldDB" id="A0A918VRD9"/>
<dbReference type="CDD" id="cd00118">
    <property type="entry name" value="LysM"/>
    <property type="match status" value="1"/>
</dbReference>
<dbReference type="RefSeq" id="WP_189402534.1">
    <property type="nucleotide sequence ID" value="NZ_BMXA01000007.1"/>
</dbReference>
<dbReference type="NCBIfam" id="NF008399">
    <property type="entry name" value="PRK11198.1"/>
    <property type="match status" value="1"/>
</dbReference>
<dbReference type="PANTHER" id="PTHR34700:SF8">
    <property type="entry name" value="POTASSIUM BINDING PROTEIN KBP"/>
    <property type="match status" value="1"/>
</dbReference>
<name>A0A918VRD9_9GAMM</name>
<feature type="domain" description="LysM" evidence="2">
    <location>
        <begin position="97"/>
        <end position="146"/>
    </location>
</feature>
<evidence type="ECO:0000259" key="1">
    <source>
        <dbReference type="PROSITE" id="PS50914"/>
    </source>
</evidence>
<dbReference type="PROSITE" id="PS51782">
    <property type="entry name" value="LYSM"/>
    <property type="match status" value="1"/>
</dbReference>
<accession>A0A918VRD9</accession>
<proteinExistence type="predicted"/>
<comment type="caution">
    <text evidence="3">The sequence shown here is derived from an EMBL/GenBank/DDBJ whole genome shotgun (WGS) entry which is preliminary data.</text>
</comment>
<dbReference type="SUPFAM" id="SSF54106">
    <property type="entry name" value="LysM domain"/>
    <property type="match status" value="1"/>
</dbReference>
<dbReference type="InterPro" id="IPR036779">
    <property type="entry name" value="LysM_dom_sf"/>
</dbReference>
<reference evidence="3" key="1">
    <citation type="journal article" date="2014" name="Int. J. Syst. Evol. Microbiol.">
        <title>Complete genome sequence of Corynebacterium casei LMG S-19264T (=DSM 44701T), isolated from a smear-ripened cheese.</title>
        <authorList>
            <consortium name="US DOE Joint Genome Institute (JGI-PGF)"/>
            <person name="Walter F."/>
            <person name="Albersmeier A."/>
            <person name="Kalinowski J."/>
            <person name="Ruckert C."/>
        </authorList>
    </citation>
    <scope>NUCLEOTIDE SEQUENCE</scope>
    <source>
        <strain evidence="3">KCTC 12711</strain>
    </source>
</reference>
<dbReference type="Gene3D" id="3.10.350.10">
    <property type="entry name" value="LysM domain"/>
    <property type="match status" value="1"/>
</dbReference>
<feature type="domain" description="BON" evidence="1">
    <location>
        <begin position="18"/>
        <end position="86"/>
    </location>
</feature>
<evidence type="ECO:0000313" key="4">
    <source>
        <dbReference type="Proteomes" id="UP000614811"/>
    </source>
</evidence>
<dbReference type="InterPro" id="IPR052196">
    <property type="entry name" value="Bact_Kbp"/>
</dbReference>
<dbReference type="Pfam" id="PF01476">
    <property type="entry name" value="LysM"/>
    <property type="match status" value="1"/>
</dbReference>